<dbReference type="Gene3D" id="3.30.70.330">
    <property type="match status" value="1"/>
</dbReference>
<dbReference type="EMBL" id="LFYR01001508">
    <property type="protein sequence ID" value="KMZ61252.1"/>
    <property type="molecule type" value="Genomic_DNA"/>
</dbReference>
<feature type="domain" description="RRM" evidence="4">
    <location>
        <begin position="20"/>
        <end position="96"/>
    </location>
</feature>
<gene>
    <name evidence="5" type="ORF">ZOSMA_53G00360</name>
</gene>
<dbReference type="SMART" id="SM00360">
    <property type="entry name" value="RRM"/>
    <property type="match status" value="1"/>
</dbReference>
<dbReference type="PROSITE" id="PS50102">
    <property type="entry name" value="RRM"/>
    <property type="match status" value="1"/>
</dbReference>
<dbReference type="InterPro" id="IPR035979">
    <property type="entry name" value="RBD_domain_sf"/>
</dbReference>
<evidence type="ECO:0000313" key="5">
    <source>
        <dbReference type="EMBL" id="KMZ61252.1"/>
    </source>
</evidence>
<dbReference type="AlphaFoldDB" id="A0A0K9NZ44"/>
<keyword evidence="6" id="KW-1185">Reference proteome</keyword>
<proteinExistence type="predicted"/>
<dbReference type="Pfam" id="PF00076">
    <property type="entry name" value="RRM_1"/>
    <property type="match status" value="1"/>
</dbReference>
<sequence length="157" mass="17672">MMGSSSTISTHAEKEEIDSRSIYVGNVDYGCTANELERHFQPCGTVNRVTILTDLSGHPKGFAYVEFMEVNSVRNAILLNKSILRNRLLKISPKRTNIPGLKTNYRGNWHYNSHFHFPARGRGGAIRPPSGPPPGSSYGYGKPPVRSRYPSMRYRPY</sequence>
<dbReference type="STRING" id="29655.A0A0K9NZ44"/>
<dbReference type="InterPro" id="IPR012677">
    <property type="entry name" value="Nucleotide-bd_a/b_plait_sf"/>
</dbReference>
<keyword evidence="1 2" id="KW-0694">RNA-binding</keyword>
<organism evidence="5 6">
    <name type="scientific">Zostera marina</name>
    <name type="common">Eelgrass</name>
    <dbReference type="NCBI Taxonomy" id="29655"/>
    <lineage>
        <taxon>Eukaryota</taxon>
        <taxon>Viridiplantae</taxon>
        <taxon>Streptophyta</taxon>
        <taxon>Embryophyta</taxon>
        <taxon>Tracheophyta</taxon>
        <taxon>Spermatophyta</taxon>
        <taxon>Magnoliopsida</taxon>
        <taxon>Liliopsida</taxon>
        <taxon>Zosteraceae</taxon>
        <taxon>Zostera</taxon>
    </lineage>
</organism>
<protein>
    <submittedName>
        <fullName evidence="5">Putative Polyadenylate-binding protein</fullName>
    </submittedName>
</protein>
<reference evidence="6" key="1">
    <citation type="journal article" date="2016" name="Nature">
        <title>The genome of the seagrass Zostera marina reveals angiosperm adaptation to the sea.</title>
        <authorList>
            <person name="Olsen J.L."/>
            <person name="Rouze P."/>
            <person name="Verhelst B."/>
            <person name="Lin Y.-C."/>
            <person name="Bayer T."/>
            <person name="Collen J."/>
            <person name="Dattolo E."/>
            <person name="De Paoli E."/>
            <person name="Dittami S."/>
            <person name="Maumus F."/>
            <person name="Michel G."/>
            <person name="Kersting A."/>
            <person name="Lauritano C."/>
            <person name="Lohaus R."/>
            <person name="Toepel M."/>
            <person name="Tonon T."/>
            <person name="Vanneste K."/>
            <person name="Amirebrahimi M."/>
            <person name="Brakel J."/>
            <person name="Bostroem C."/>
            <person name="Chovatia M."/>
            <person name="Grimwood J."/>
            <person name="Jenkins J.W."/>
            <person name="Jueterbock A."/>
            <person name="Mraz A."/>
            <person name="Stam W.T."/>
            <person name="Tice H."/>
            <person name="Bornberg-Bauer E."/>
            <person name="Green P.J."/>
            <person name="Pearson G.A."/>
            <person name="Procaccini G."/>
            <person name="Duarte C.M."/>
            <person name="Schmutz J."/>
            <person name="Reusch T.B.H."/>
            <person name="Van de Peer Y."/>
        </authorList>
    </citation>
    <scope>NUCLEOTIDE SEQUENCE [LARGE SCALE GENOMIC DNA]</scope>
    <source>
        <strain evidence="6">cv. Finnish</strain>
    </source>
</reference>
<accession>A0A0K9NZ44</accession>
<evidence type="ECO:0000313" key="6">
    <source>
        <dbReference type="Proteomes" id="UP000036987"/>
    </source>
</evidence>
<name>A0A0K9NZ44_ZOSMR</name>
<dbReference type="CDD" id="cd12306">
    <property type="entry name" value="RRM_II_PABPs"/>
    <property type="match status" value="1"/>
</dbReference>
<evidence type="ECO:0000259" key="4">
    <source>
        <dbReference type="PROSITE" id="PS50102"/>
    </source>
</evidence>
<feature type="compositionally biased region" description="Low complexity" evidence="3">
    <location>
        <begin position="136"/>
        <end position="157"/>
    </location>
</feature>
<dbReference type="SUPFAM" id="SSF54928">
    <property type="entry name" value="RNA-binding domain, RBD"/>
    <property type="match status" value="1"/>
</dbReference>
<dbReference type="Proteomes" id="UP000036987">
    <property type="component" value="Unassembled WGS sequence"/>
</dbReference>
<evidence type="ECO:0000256" key="3">
    <source>
        <dbReference type="SAM" id="MobiDB-lite"/>
    </source>
</evidence>
<evidence type="ECO:0000256" key="1">
    <source>
        <dbReference type="ARBA" id="ARBA00022884"/>
    </source>
</evidence>
<dbReference type="GO" id="GO:0008143">
    <property type="term" value="F:poly(A) binding"/>
    <property type="evidence" value="ECO:0000318"/>
    <property type="project" value="GO_Central"/>
</dbReference>
<dbReference type="OrthoDB" id="4726at2759"/>
<dbReference type="PANTHER" id="PTHR23236">
    <property type="entry name" value="EUKARYOTIC TRANSLATION INITIATION FACTOR 4B/4H"/>
    <property type="match status" value="1"/>
</dbReference>
<dbReference type="PANTHER" id="PTHR23236:SF92">
    <property type="entry name" value="POLYADENYLATE-BINDING PROTEIN 1"/>
    <property type="match status" value="1"/>
</dbReference>
<comment type="caution">
    <text evidence="5">The sequence shown here is derived from an EMBL/GenBank/DDBJ whole genome shotgun (WGS) entry which is preliminary data.</text>
</comment>
<feature type="region of interest" description="Disordered" evidence="3">
    <location>
        <begin position="121"/>
        <end position="157"/>
    </location>
</feature>
<dbReference type="InterPro" id="IPR000504">
    <property type="entry name" value="RRM_dom"/>
</dbReference>
<evidence type="ECO:0000256" key="2">
    <source>
        <dbReference type="PROSITE-ProRule" id="PRU00176"/>
    </source>
</evidence>